<dbReference type="EMBL" id="KU737345">
    <property type="protein sequence ID" value="AMW61555.1"/>
    <property type="molecule type" value="Genomic_DNA"/>
</dbReference>
<evidence type="ECO:0000313" key="1">
    <source>
        <dbReference type="EMBL" id="AMW61555.1"/>
    </source>
</evidence>
<reference evidence="2" key="1">
    <citation type="submission" date="2016-02" db="EMBL/GenBank/DDBJ databases">
        <authorList>
            <person name="Mokah H."/>
            <person name="Prakash A."/>
            <person name="Horton L."/>
            <person name="Cochran E."/>
            <person name="Foltz S."/>
            <person name="Olszewski N."/>
            <person name="Jeyasankar M."/>
            <person name="Sehgal N."/>
            <person name="Miller A."/>
            <person name="Luong A."/>
            <person name="Miller R."/>
            <person name="Afzal A."/>
            <person name="Dandamudi K."/>
            <person name="Yoo S."/>
            <person name="Shi R."/>
            <person name="Carvalho R."/>
            <person name="Koparde V.N."/>
            <person name="Lee V."/>
            <person name="Buck G."/>
            <person name="Serrano M.G."/>
            <person name="Johnson A."/>
        </authorList>
    </citation>
    <scope>NUCLEOTIDE SEQUENCE [LARGE SCALE GENOMIC DNA]</scope>
</reference>
<organism evidence="1 2">
    <name type="scientific">Bacillus phage Juglone</name>
    <dbReference type="NCBI Taxonomy" id="1805949"/>
    <lineage>
        <taxon>Viruses</taxon>
        <taxon>Duplodnaviria</taxon>
        <taxon>Heunggongvirae</taxon>
        <taxon>Uroviricota</taxon>
        <taxon>Caudoviricetes</taxon>
        <taxon>Herelleviridae</taxon>
        <taxon>Bastillevirinae</taxon>
        <taxon>Bequatrovirus</taxon>
        <taxon>Bequatrovirus troll</taxon>
    </lineage>
</organism>
<accession>A0A143FI07</accession>
<dbReference type="Proteomes" id="UP000225977">
    <property type="component" value="Segment"/>
</dbReference>
<proteinExistence type="predicted"/>
<gene>
    <name evidence="1" type="ORF">JUGLONE_283</name>
</gene>
<evidence type="ECO:0000313" key="2">
    <source>
        <dbReference type="Proteomes" id="UP000225977"/>
    </source>
</evidence>
<name>A0A143FI07_9CAUD</name>
<protein>
    <submittedName>
        <fullName evidence="1">Uncharacterized protein</fullName>
    </submittedName>
</protein>
<sequence>MAKILKGYDEYTVRLSQAELNTISLLLGDYNGDDYIRDIGEDFEDYPHEPDNANNNYITGVKADELYNAFYKHRTHLEDREGVKQ</sequence>